<dbReference type="Gene3D" id="3.90.1150.180">
    <property type="match status" value="1"/>
</dbReference>
<dbReference type="Proteomes" id="UP000178606">
    <property type="component" value="Unassembled WGS sequence"/>
</dbReference>
<organism evidence="11 12">
    <name type="scientific">Handelsmanbacteria sp. (strain RIFCSPLOWO2_12_FULL_64_10)</name>
    <dbReference type="NCBI Taxonomy" id="1817868"/>
    <lineage>
        <taxon>Bacteria</taxon>
        <taxon>Candidatus Handelsmaniibacteriota</taxon>
    </lineage>
</organism>
<keyword evidence="3 8" id="KW-0808">Transferase</keyword>
<comment type="catalytic activity">
    <reaction evidence="8">
        <text>L-seryl-tRNA(Sec) + selenophosphate + H(+) = L-selenocysteinyl-tRNA(Sec) + phosphate</text>
        <dbReference type="Rhea" id="RHEA:22728"/>
        <dbReference type="Rhea" id="RHEA-COMP:9742"/>
        <dbReference type="Rhea" id="RHEA-COMP:9743"/>
        <dbReference type="ChEBI" id="CHEBI:15378"/>
        <dbReference type="ChEBI" id="CHEBI:16144"/>
        <dbReference type="ChEBI" id="CHEBI:43474"/>
        <dbReference type="ChEBI" id="CHEBI:78533"/>
        <dbReference type="ChEBI" id="CHEBI:78573"/>
        <dbReference type="EC" id="2.9.1.1"/>
    </reaction>
</comment>
<dbReference type="Gene3D" id="3.40.640.10">
    <property type="entry name" value="Type I PLP-dependent aspartate aminotransferase-like (Major domain)"/>
    <property type="match status" value="1"/>
</dbReference>
<feature type="modified residue" description="N6-(pyridoxal phosphate)lysine" evidence="8 9">
    <location>
        <position position="303"/>
    </location>
</feature>
<sequence>MNSHSAEPIRNDLSVLPSVDGLLSLPEAQALAERCSEAWVKEAARAALDDLRAAIRGGATACPDRAAATEAAVGRMRAWVEARLRPSLRRAVNATGVVLHTGLGRAPLPQAAMRQVAAVAGGYCNLEIDLEDGERGERVSHVERLLCDLSGAEAAAVVNNNAAAVLLTLNTLARDREAAVSRGQLIEIGGSFRIPDVMARSGARMVEVGTTNRTHLKDFRDAITERTGLLLSVHPSNYRVMGFTAEVGLGDLVTLGREFGVPVAHDLGGGVLIDLRPYGLPYEPLVSDSVRAGADVVTFSGDKVLGGPQAGVIVGRKGAVEAMRRNPLMRALRCDKLTYAALEATLRLYLRPAALLKEHPTLRMLTEPVAALRRRARRLMKGLKGLEGRVEARLEESVAYTGSGALPLEEIPSAAVTLRPRAGSAAGLARGLRLCEPAVVGYVREDRVYLDVRTVRDEEVRTVAEAIRKVCA</sequence>
<evidence type="ECO:0000256" key="2">
    <source>
        <dbReference type="ARBA" id="ARBA00022490"/>
    </source>
</evidence>
<comment type="pathway">
    <text evidence="8">Aminoacyl-tRNA biosynthesis; selenocysteinyl-tRNA(Sec) biosynthesis; selenocysteinyl-tRNA(Sec) from L-seryl-tRNA(Sec) (bacterial route): step 1/1.</text>
</comment>
<dbReference type="GO" id="GO:0001514">
    <property type="term" value="P:selenocysteine incorporation"/>
    <property type="evidence" value="ECO:0007669"/>
    <property type="project" value="UniProtKB-UniRule"/>
</dbReference>
<dbReference type="GO" id="GO:0004125">
    <property type="term" value="F:L-seryl-tRNA(Sec) selenium transferase activity"/>
    <property type="evidence" value="ECO:0007669"/>
    <property type="project" value="UniProtKB-UniRule"/>
</dbReference>
<accession>A0A1F6CBI2</accession>
<dbReference type="SUPFAM" id="SSF53383">
    <property type="entry name" value="PLP-dependent transferases"/>
    <property type="match status" value="1"/>
</dbReference>
<dbReference type="PANTHER" id="PTHR32328">
    <property type="entry name" value="L-SERYL-TRNA(SEC) SELENIUM TRANSFERASE"/>
    <property type="match status" value="1"/>
</dbReference>
<dbReference type="EC" id="2.9.1.1" evidence="8"/>
<dbReference type="InterPro" id="IPR004534">
    <property type="entry name" value="SelA_trans"/>
</dbReference>
<dbReference type="PANTHER" id="PTHR32328:SF0">
    <property type="entry name" value="L-SERYL-TRNA(SEC) SELENIUM TRANSFERASE"/>
    <property type="match status" value="1"/>
</dbReference>
<gene>
    <name evidence="8" type="primary">selA</name>
    <name evidence="11" type="ORF">A3F84_15030</name>
</gene>
<evidence type="ECO:0000256" key="8">
    <source>
        <dbReference type="HAMAP-Rule" id="MF_00423"/>
    </source>
</evidence>
<evidence type="ECO:0000256" key="4">
    <source>
        <dbReference type="ARBA" id="ARBA00022898"/>
    </source>
</evidence>
<dbReference type="Pfam" id="PF12390">
    <property type="entry name" value="Se-cys_synth_N"/>
    <property type="match status" value="1"/>
</dbReference>
<evidence type="ECO:0000256" key="1">
    <source>
        <dbReference type="ARBA" id="ARBA00001933"/>
    </source>
</evidence>
<dbReference type="GO" id="GO:0005737">
    <property type="term" value="C:cytoplasm"/>
    <property type="evidence" value="ECO:0007669"/>
    <property type="project" value="UniProtKB-SubCell"/>
</dbReference>
<reference evidence="11 12" key="1">
    <citation type="journal article" date="2016" name="Nat. Commun.">
        <title>Thousands of microbial genomes shed light on interconnected biogeochemical processes in an aquifer system.</title>
        <authorList>
            <person name="Anantharaman K."/>
            <person name="Brown C.T."/>
            <person name="Hug L.A."/>
            <person name="Sharon I."/>
            <person name="Castelle C.J."/>
            <person name="Probst A.J."/>
            <person name="Thomas B.C."/>
            <person name="Singh A."/>
            <person name="Wilkins M.J."/>
            <person name="Karaoz U."/>
            <person name="Brodie E.L."/>
            <person name="Williams K.H."/>
            <person name="Hubbard S.S."/>
            <person name="Banfield J.F."/>
        </authorList>
    </citation>
    <scope>NUCLEOTIDE SEQUENCE [LARGE SCALE GENOMIC DNA]</scope>
    <source>
        <strain evidence="12">RIFCSPLOWO2_12_FULL_64_10</strain>
    </source>
</reference>
<keyword evidence="2 8" id="KW-0963">Cytoplasm</keyword>
<evidence type="ECO:0000256" key="3">
    <source>
        <dbReference type="ARBA" id="ARBA00022679"/>
    </source>
</evidence>
<evidence type="ECO:0000256" key="6">
    <source>
        <dbReference type="ARBA" id="ARBA00023266"/>
    </source>
</evidence>
<comment type="caution">
    <text evidence="11">The sequence shown here is derived from an EMBL/GenBank/DDBJ whole genome shotgun (WGS) entry which is preliminary data.</text>
</comment>
<comment type="cofactor">
    <cofactor evidence="1 8 9">
        <name>pyridoxal 5'-phosphate</name>
        <dbReference type="ChEBI" id="CHEBI:597326"/>
    </cofactor>
</comment>
<dbReference type="InterPro" id="IPR025862">
    <property type="entry name" value="SelA_trans_N_dom"/>
</dbReference>
<dbReference type="AlphaFoldDB" id="A0A1F6CBI2"/>
<dbReference type="EMBL" id="MFKF01000311">
    <property type="protein sequence ID" value="OGG46483.1"/>
    <property type="molecule type" value="Genomic_DNA"/>
</dbReference>
<keyword evidence="4 8" id="KW-0663">Pyridoxal phosphate</keyword>
<evidence type="ECO:0000256" key="7">
    <source>
        <dbReference type="ARBA" id="ARBA00044507"/>
    </source>
</evidence>
<dbReference type="InterPro" id="IPR018319">
    <property type="entry name" value="SelA-like"/>
</dbReference>
<evidence type="ECO:0000313" key="11">
    <source>
        <dbReference type="EMBL" id="OGG46483.1"/>
    </source>
</evidence>
<dbReference type="GO" id="GO:0001717">
    <property type="term" value="P:conversion of seryl-tRNAsec to selenocys-tRNAsec"/>
    <property type="evidence" value="ECO:0007669"/>
    <property type="project" value="UniProtKB-UniRule"/>
</dbReference>
<keyword evidence="5 8" id="KW-0648">Protein biosynthesis</keyword>
<dbReference type="NCBIfam" id="TIGR00474">
    <property type="entry name" value="selA"/>
    <property type="match status" value="1"/>
</dbReference>
<dbReference type="Pfam" id="PF03841">
    <property type="entry name" value="SelA"/>
    <property type="match status" value="1"/>
</dbReference>
<evidence type="ECO:0000259" key="10">
    <source>
        <dbReference type="Pfam" id="PF12390"/>
    </source>
</evidence>
<evidence type="ECO:0000313" key="12">
    <source>
        <dbReference type="Proteomes" id="UP000178606"/>
    </source>
</evidence>
<evidence type="ECO:0000256" key="9">
    <source>
        <dbReference type="PIRSR" id="PIRSR618319-50"/>
    </source>
</evidence>
<comment type="function">
    <text evidence="8">Converts seryl-tRNA(Sec) to selenocysteinyl-tRNA(Sec) required for selenoprotein biosynthesis.</text>
</comment>
<comment type="subcellular location">
    <subcellularLocation>
        <location evidence="8">Cytoplasm</location>
    </subcellularLocation>
</comment>
<proteinExistence type="inferred from homology"/>
<dbReference type="InterPro" id="IPR015421">
    <property type="entry name" value="PyrdxlP-dep_Trfase_major"/>
</dbReference>
<feature type="domain" description="L-seryl-tRNA selenium transferase N-terminal" evidence="10">
    <location>
        <begin position="13"/>
        <end position="52"/>
    </location>
</feature>
<dbReference type="UniPathway" id="UPA00906">
    <property type="reaction ID" value="UER00896"/>
</dbReference>
<keyword evidence="6 8" id="KW-0711">Selenium</keyword>
<evidence type="ECO:0000256" key="5">
    <source>
        <dbReference type="ARBA" id="ARBA00022917"/>
    </source>
</evidence>
<dbReference type="InterPro" id="IPR015424">
    <property type="entry name" value="PyrdxlP-dep_Trfase"/>
</dbReference>
<protein>
    <recommendedName>
        <fullName evidence="8">L-seryl-tRNA(Sec) selenium transferase</fullName>
        <ecNumber evidence="8">2.9.1.1</ecNumber>
    </recommendedName>
    <alternativeName>
        <fullName evidence="8">Selenocysteine synthase</fullName>
        <shortName evidence="8">Sec synthase</shortName>
    </alternativeName>
    <alternativeName>
        <fullName evidence="8">Selenocysteinyl-tRNA(Sec) synthase</fullName>
    </alternativeName>
</protein>
<name>A0A1F6CBI2_HANXR</name>
<dbReference type="HAMAP" id="MF_00423">
    <property type="entry name" value="SelA"/>
    <property type="match status" value="1"/>
</dbReference>
<comment type="similarity">
    <text evidence="7 8">Belongs to the SelA family.</text>
</comment>